<comment type="caution">
    <text evidence="1">The sequence shown here is derived from an EMBL/GenBank/DDBJ whole genome shotgun (WGS) entry which is preliminary data.</text>
</comment>
<dbReference type="EMBL" id="BPMT01000021">
    <property type="protein sequence ID" value="GIZ94651.1"/>
    <property type="molecule type" value="Genomic_DNA"/>
</dbReference>
<dbReference type="EMBL" id="BPMS01000022">
    <property type="protein sequence ID" value="GIZ90279.1"/>
    <property type="molecule type" value="Genomic_DNA"/>
</dbReference>
<dbReference type="Proteomes" id="UP000887228">
    <property type="component" value="Unassembled WGS sequence"/>
</dbReference>
<name>A0AA37CKA0_AQUAC</name>
<evidence type="ECO:0000313" key="2">
    <source>
        <dbReference type="EMBL" id="GIZ94651.1"/>
    </source>
</evidence>
<dbReference type="Proteomes" id="UP000887212">
    <property type="component" value="Unassembled WGS sequence"/>
</dbReference>
<organism evidence="1 3">
    <name type="scientific">Aquipseudomonas alcaligenes</name>
    <name type="common">Pseudomonas alcaligenes</name>
    <dbReference type="NCBI Taxonomy" id="43263"/>
    <lineage>
        <taxon>Bacteria</taxon>
        <taxon>Pseudomonadati</taxon>
        <taxon>Pseudomonadota</taxon>
        <taxon>Gammaproteobacteria</taxon>
        <taxon>Pseudomonadales</taxon>
        <taxon>Pseudomonadaceae</taxon>
        <taxon>Aquipseudomonas</taxon>
    </lineage>
</organism>
<sequence length="62" mass="6870">MQIRAGKANLHTRYRLAKQAAARAIRENKRLGLSEAEPPTDQEIAAEVSALDFSHWKSVPVA</sequence>
<dbReference type="RefSeq" id="WP_203787997.1">
    <property type="nucleotide sequence ID" value="NZ_AP024354.1"/>
</dbReference>
<evidence type="ECO:0000313" key="4">
    <source>
        <dbReference type="Proteomes" id="UP000887228"/>
    </source>
</evidence>
<reference evidence="1 4" key="1">
    <citation type="submission" date="2021-07" db="EMBL/GenBank/DDBJ databases">
        <title>Whole genome sequencing of carbapenem-resistant Pseudomonas spp. isolated in Japan.</title>
        <authorList>
            <person name="Suzuki M."/>
            <person name="Maehana S."/>
            <person name="Kitasato H."/>
        </authorList>
    </citation>
    <scope>NUCLEOTIDE SEQUENCE</scope>
    <source>
        <strain evidence="1">KAM435</strain>
        <strain evidence="2 4">KAM436</strain>
    </source>
</reference>
<protein>
    <submittedName>
        <fullName evidence="1">Uncharacterized protein</fullName>
    </submittedName>
</protein>
<evidence type="ECO:0000313" key="3">
    <source>
        <dbReference type="Proteomes" id="UP000887212"/>
    </source>
</evidence>
<accession>A0AA37CKA0</accession>
<proteinExistence type="predicted"/>
<gene>
    <name evidence="1" type="ORF">KAM435_36060</name>
    <name evidence="2" type="ORF">KAM436_36190</name>
</gene>
<evidence type="ECO:0000313" key="1">
    <source>
        <dbReference type="EMBL" id="GIZ90279.1"/>
    </source>
</evidence>
<dbReference type="AlphaFoldDB" id="A0AA37CKA0"/>